<dbReference type="InterPro" id="IPR000873">
    <property type="entry name" value="AMP-dep_synth/lig_dom"/>
</dbReference>
<keyword evidence="3" id="KW-0436">Ligase</keyword>
<accession>A0A7W9QB62</accession>
<dbReference type="PANTHER" id="PTHR43767:SF1">
    <property type="entry name" value="NONRIBOSOMAL PEPTIDE SYNTHASE PES1 (EUROFUNG)-RELATED"/>
    <property type="match status" value="1"/>
</dbReference>
<dbReference type="InterPro" id="IPR042099">
    <property type="entry name" value="ANL_N_sf"/>
</dbReference>
<keyword evidence="4" id="KW-1185">Reference proteome</keyword>
<dbReference type="Proteomes" id="UP000588098">
    <property type="component" value="Unassembled WGS sequence"/>
</dbReference>
<dbReference type="RefSeq" id="WP_184573684.1">
    <property type="nucleotide sequence ID" value="NZ_JACHJL010000010.1"/>
</dbReference>
<dbReference type="InterPro" id="IPR045851">
    <property type="entry name" value="AMP-bd_C_sf"/>
</dbReference>
<sequence>MSAPATGGRPRTIAAASAQHAEIRPDHIAIACEGRTVTYRELHQRSNRTAHALLAAGAAQGTRIGYLGHDGEHLYDLLLACAKTGAVLVPADPRLTPGEIEHVLHDAQAELLFTEERHLLAIEGIRPALDRLRQVIQLTQTEQAEGFLAWTAGHPYTAPTTSAGPRHPLAQMYTSGTTGVPKGVVLSQASFWAINDLLARHELDWLDWREDDHSLSLLPGHHIGGPWWFLHGYRAGATNVLVPGFDAKRTMELIRDGGLTTALMVPSMLQILLSEPDVEPSDFAGLRKVVYGGSPISESVLQRCIEVMGCEFAQIYGLTETCASAVCLPPADHYPGSPRLGAAGRPYPGVAVQAVDENGAVLPPGGIGELRIDTPAAMESYWQRPQETSRTLADGWLYTGDAGYVDADGYVYVCDRIKDVILVAGENVYPAEVENALSKHPAVADVAVTGVPHQVRGEAVHACVVAGPGERPSPRALLLFLKDRLADYKMPTSYEFVDELPRNAGGKILRRALRDRA</sequence>
<proteinExistence type="predicted"/>
<feature type="domain" description="AMP-dependent synthetase/ligase" evidence="1">
    <location>
        <begin position="19"/>
        <end position="382"/>
    </location>
</feature>
<comment type="caution">
    <text evidence="3">The sequence shown here is derived from an EMBL/GenBank/DDBJ whole genome shotgun (WGS) entry which is preliminary data.</text>
</comment>
<protein>
    <submittedName>
        <fullName evidence="3">Long-chain acyl-CoA synthetase</fullName>
        <ecNumber evidence="3">6.2.1.3</ecNumber>
    </submittedName>
</protein>
<reference evidence="3 4" key="1">
    <citation type="submission" date="2020-08" db="EMBL/GenBank/DDBJ databases">
        <title>Genomic Encyclopedia of Type Strains, Phase III (KMG-III): the genomes of soil and plant-associated and newly described type strains.</title>
        <authorList>
            <person name="Whitman W."/>
        </authorList>
    </citation>
    <scope>NUCLEOTIDE SEQUENCE [LARGE SCALE GENOMIC DNA]</scope>
    <source>
        <strain evidence="3 4">CECT 8305</strain>
    </source>
</reference>
<dbReference type="InterPro" id="IPR050237">
    <property type="entry name" value="ATP-dep_AMP-bd_enzyme"/>
</dbReference>
<dbReference type="SUPFAM" id="SSF56801">
    <property type="entry name" value="Acetyl-CoA synthetase-like"/>
    <property type="match status" value="1"/>
</dbReference>
<name>A0A7W9QB62_9ACTN</name>
<gene>
    <name evidence="3" type="ORF">FHS42_004107</name>
</gene>
<feature type="domain" description="AMP-binding enzyme C-terminal" evidence="2">
    <location>
        <begin position="432"/>
        <end position="507"/>
    </location>
</feature>
<evidence type="ECO:0000259" key="2">
    <source>
        <dbReference type="Pfam" id="PF13193"/>
    </source>
</evidence>
<dbReference type="Gene3D" id="3.40.50.12780">
    <property type="entry name" value="N-terminal domain of ligase-like"/>
    <property type="match status" value="1"/>
</dbReference>
<dbReference type="Pfam" id="PF00501">
    <property type="entry name" value="AMP-binding"/>
    <property type="match status" value="1"/>
</dbReference>
<organism evidence="3 4">
    <name type="scientific">Streptomyces zagrosensis</name>
    <dbReference type="NCBI Taxonomy" id="1042984"/>
    <lineage>
        <taxon>Bacteria</taxon>
        <taxon>Bacillati</taxon>
        <taxon>Actinomycetota</taxon>
        <taxon>Actinomycetes</taxon>
        <taxon>Kitasatosporales</taxon>
        <taxon>Streptomycetaceae</taxon>
        <taxon>Streptomyces</taxon>
    </lineage>
</organism>
<dbReference type="Pfam" id="PF13193">
    <property type="entry name" value="AMP-binding_C"/>
    <property type="match status" value="1"/>
</dbReference>
<evidence type="ECO:0000259" key="1">
    <source>
        <dbReference type="Pfam" id="PF00501"/>
    </source>
</evidence>
<dbReference type="Gene3D" id="3.30.300.30">
    <property type="match status" value="1"/>
</dbReference>
<evidence type="ECO:0000313" key="4">
    <source>
        <dbReference type="Proteomes" id="UP000588098"/>
    </source>
</evidence>
<dbReference type="AlphaFoldDB" id="A0A7W9QB62"/>
<dbReference type="GO" id="GO:0004467">
    <property type="term" value="F:long-chain fatty acid-CoA ligase activity"/>
    <property type="evidence" value="ECO:0007669"/>
    <property type="project" value="UniProtKB-EC"/>
</dbReference>
<dbReference type="PANTHER" id="PTHR43767">
    <property type="entry name" value="LONG-CHAIN-FATTY-ACID--COA LIGASE"/>
    <property type="match status" value="1"/>
</dbReference>
<dbReference type="EMBL" id="JACHJL010000010">
    <property type="protein sequence ID" value="MBB5937028.1"/>
    <property type="molecule type" value="Genomic_DNA"/>
</dbReference>
<dbReference type="InterPro" id="IPR025110">
    <property type="entry name" value="AMP-bd_C"/>
</dbReference>
<dbReference type="NCBIfam" id="NF004837">
    <property type="entry name" value="PRK06187.1"/>
    <property type="match status" value="1"/>
</dbReference>
<dbReference type="EC" id="6.2.1.3" evidence="3"/>
<evidence type="ECO:0000313" key="3">
    <source>
        <dbReference type="EMBL" id="MBB5937028.1"/>
    </source>
</evidence>